<name>A0ABP0MBX6_9DINO</name>
<dbReference type="Gene3D" id="1.10.287.110">
    <property type="entry name" value="DnaJ domain"/>
    <property type="match status" value="1"/>
</dbReference>
<dbReference type="PROSITE" id="PS00636">
    <property type="entry name" value="DNAJ_1"/>
    <property type="match status" value="1"/>
</dbReference>
<evidence type="ECO:0000259" key="2">
    <source>
        <dbReference type="PROSITE" id="PS50076"/>
    </source>
</evidence>
<evidence type="ECO:0000313" key="4">
    <source>
        <dbReference type="Proteomes" id="UP001642484"/>
    </source>
</evidence>
<dbReference type="EMBL" id="CAXAMN010016668">
    <property type="protein sequence ID" value="CAK9048683.1"/>
    <property type="molecule type" value="Genomic_DNA"/>
</dbReference>
<protein>
    <recommendedName>
        <fullName evidence="2">J domain-containing protein</fullName>
    </recommendedName>
</protein>
<keyword evidence="1" id="KW-0732">Signal</keyword>
<reference evidence="3 4" key="1">
    <citation type="submission" date="2024-02" db="EMBL/GenBank/DDBJ databases">
        <authorList>
            <person name="Chen Y."/>
            <person name="Shah S."/>
            <person name="Dougan E. K."/>
            <person name="Thang M."/>
            <person name="Chan C."/>
        </authorList>
    </citation>
    <scope>NUCLEOTIDE SEQUENCE [LARGE SCALE GENOMIC DNA]</scope>
</reference>
<feature type="signal peptide" evidence="1">
    <location>
        <begin position="1"/>
        <end position="18"/>
    </location>
</feature>
<dbReference type="Proteomes" id="UP001642484">
    <property type="component" value="Unassembled WGS sequence"/>
</dbReference>
<accession>A0ABP0MBX6</accession>
<dbReference type="SMART" id="SM00271">
    <property type="entry name" value="DnaJ"/>
    <property type="match status" value="1"/>
</dbReference>
<dbReference type="PANTHER" id="PTHR24074">
    <property type="entry name" value="CO-CHAPERONE PROTEIN DJLA"/>
    <property type="match status" value="1"/>
</dbReference>
<evidence type="ECO:0000256" key="1">
    <source>
        <dbReference type="SAM" id="SignalP"/>
    </source>
</evidence>
<dbReference type="CDD" id="cd06257">
    <property type="entry name" value="DnaJ"/>
    <property type="match status" value="1"/>
</dbReference>
<dbReference type="SUPFAM" id="SSF46565">
    <property type="entry name" value="Chaperone J-domain"/>
    <property type="match status" value="1"/>
</dbReference>
<evidence type="ECO:0000313" key="3">
    <source>
        <dbReference type="EMBL" id="CAK9048683.1"/>
    </source>
</evidence>
<comment type="caution">
    <text evidence="3">The sequence shown here is derived from an EMBL/GenBank/DDBJ whole genome shotgun (WGS) entry which is preliminary data.</text>
</comment>
<dbReference type="PRINTS" id="PR00625">
    <property type="entry name" value="JDOMAIN"/>
</dbReference>
<dbReference type="InterPro" id="IPR001623">
    <property type="entry name" value="DnaJ_domain"/>
</dbReference>
<feature type="chain" id="PRO_5045432750" description="J domain-containing protein" evidence="1">
    <location>
        <begin position="19"/>
        <end position="457"/>
    </location>
</feature>
<proteinExistence type="predicted"/>
<keyword evidence="4" id="KW-1185">Reference proteome</keyword>
<dbReference type="Pfam" id="PF00226">
    <property type="entry name" value="DnaJ"/>
    <property type="match status" value="1"/>
</dbReference>
<feature type="domain" description="J" evidence="2">
    <location>
        <begin position="205"/>
        <end position="275"/>
    </location>
</feature>
<dbReference type="InterPro" id="IPR018253">
    <property type="entry name" value="DnaJ_domain_CS"/>
</dbReference>
<sequence length="457" mass="49527">MDVALRGLVLCLVTQTLGQQARLGFCPDGECINCRFCDGDCFASCRCETEMNTCCCTAPRGHYARGYEKVPCPGGTYQDQTGQNSCKPCSLDSSVLFDVNQRGAVDLVGCEEARLRCSSSCSNSTTCEVTCVSSITVETKMTSNPEDDEFCARTPQRAALGAPSSIRLLPGTPTTLVRTDPFAFASGGLFLHLGCKTLAARLPRPLYAVLGVAPDATAAEIKQAYRHLALQHHPDKCSRAQRIPEAETEALFARIALAYEVLGDEQRRRRYDLSGELPHNDAAAGRSAQETFLAAYMSTAPKTARAVTQADYSLHSLDNYEVLEVDGKDVPSYMREIVARGLGYLAAVVEGLEQKEVVLLRHFVMDQMYALLAYEPPLDADAFGGERGYVITYYDAPLQAGITPSWSDQNGPGAKTTANAADRSELRQIDAATAERRRLAALEWVSPGKPADVSAAF</sequence>
<organism evidence="3 4">
    <name type="scientific">Durusdinium trenchii</name>
    <dbReference type="NCBI Taxonomy" id="1381693"/>
    <lineage>
        <taxon>Eukaryota</taxon>
        <taxon>Sar</taxon>
        <taxon>Alveolata</taxon>
        <taxon>Dinophyceae</taxon>
        <taxon>Suessiales</taxon>
        <taxon>Symbiodiniaceae</taxon>
        <taxon>Durusdinium</taxon>
    </lineage>
</organism>
<dbReference type="PROSITE" id="PS50076">
    <property type="entry name" value="DNAJ_2"/>
    <property type="match status" value="1"/>
</dbReference>
<dbReference type="InterPro" id="IPR050817">
    <property type="entry name" value="DjlA_DnaK_co-chaperone"/>
</dbReference>
<gene>
    <name evidence="3" type="ORF">CCMP2556_LOCUS25033</name>
</gene>
<dbReference type="InterPro" id="IPR036869">
    <property type="entry name" value="J_dom_sf"/>
</dbReference>